<dbReference type="VEuPathDB" id="VectorBase:CSON005339"/>
<evidence type="ECO:0000256" key="1">
    <source>
        <dbReference type="SAM" id="SignalP"/>
    </source>
</evidence>
<organism evidence="3">
    <name type="scientific">Culicoides sonorensis</name>
    <name type="common">Biting midge</name>
    <dbReference type="NCBI Taxonomy" id="179676"/>
    <lineage>
        <taxon>Eukaryota</taxon>
        <taxon>Metazoa</taxon>
        <taxon>Ecdysozoa</taxon>
        <taxon>Arthropoda</taxon>
        <taxon>Hexapoda</taxon>
        <taxon>Insecta</taxon>
        <taxon>Pterygota</taxon>
        <taxon>Neoptera</taxon>
        <taxon>Endopterygota</taxon>
        <taxon>Diptera</taxon>
        <taxon>Nematocera</taxon>
        <taxon>Chironomoidea</taxon>
        <taxon>Ceratopogonidae</taxon>
        <taxon>Ceratopogoninae</taxon>
        <taxon>Culicoides</taxon>
        <taxon>Monoculicoides</taxon>
    </lineage>
</organism>
<dbReference type="Gene3D" id="3.20.20.190">
    <property type="entry name" value="Phosphatidylinositol (PI) phosphodiesterase"/>
    <property type="match status" value="2"/>
</dbReference>
<keyword evidence="1" id="KW-0732">Signal</keyword>
<dbReference type="OMA" id="QAWANAN"/>
<evidence type="ECO:0000313" key="3">
    <source>
        <dbReference type="EMBL" id="SSX21774.1"/>
    </source>
</evidence>
<dbReference type="PROSITE" id="PS50007">
    <property type="entry name" value="PIPLC_X_DOMAIN"/>
    <property type="match status" value="2"/>
</dbReference>
<dbReference type="AlphaFoldDB" id="A0A336LV09"/>
<dbReference type="SMART" id="SM00148">
    <property type="entry name" value="PLCXc"/>
    <property type="match status" value="1"/>
</dbReference>
<feature type="signal peptide" evidence="1">
    <location>
        <begin position="1"/>
        <end position="20"/>
    </location>
</feature>
<protein>
    <submittedName>
        <fullName evidence="3">CSON005339 protein</fullName>
    </submittedName>
</protein>
<evidence type="ECO:0000259" key="2">
    <source>
        <dbReference type="SMART" id="SM00148"/>
    </source>
</evidence>
<dbReference type="EMBL" id="UFQT01000212">
    <property type="protein sequence ID" value="SSX21774.1"/>
    <property type="molecule type" value="Genomic_DNA"/>
</dbReference>
<reference evidence="3" key="1">
    <citation type="submission" date="2018-07" db="EMBL/GenBank/DDBJ databases">
        <authorList>
            <person name="Quirk P.G."/>
            <person name="Krulwich T.A."/>
        </authorList>
    </citation>
    <scope>NUCLEOTIDE SEQUENCE</scope>
</reference>
<gene>
    <name evidence="3" type="primary">CSON005339</name>
</gene>
<dbReference type="GO" id="GO:0008081">
    <property type="term" value="F:phosphoric diester hydrolase activity"/>
    <property type="evidence" value="ECO:0007669"/>
    <property type="project" value="InterPro"/>
</dbReference>
<sequence>MDLLTVIVTIFLISASQTSGRPLFLFEEDPIEAFLDLTVSAKTHKLQLVWKNLEENEIITIKSGPENTSQILFEYQIGSSDGWIETEILYNYTQFRDLIDVNTACYGFYGYYKEIQTCMMAYPKWMQEMKSYIGDLRFREIFLPGAHDAAAYKSDFDPETGENLANKYVLTQDEDIRGELLAGVRYLDIRPAYYPVGTIKFWVNHGVSRVQPMEQVLQDVYDFVTETNEIVILDFHQFPVGFTSHEIHRNLVDFVNETIGDQIIDIKTGWDTTLNEIWQQSKRIILGYNDGTTISEYFPFTWPAIRHRWANVDEIEPLKEYLYRVNNDPITTMTPVSDMAQMTPTTNGVIIDKYKGLRTMADQSNPLVSEWYRYDLGSKANIVSLDFLRGTTQNIEISWFDLEIIPNGTITLTNGRLGERDTDALLQILPSEKSDWITTDVYYNYTHFRDSLDTNTNCYGFWVYYLNAYNHSIIYSSSCLRAYPRWMNEIKSHIKDYRFRDLFIPGTHDSASYRMGFDPRRNETLVSKYTLTQDEDIRGQLIHGIRYLDLRIGYYRRGEPQFWANHGISRQQPLEKVLRDIYDFVTETNEIVIVDFQEFPVGFGKTLTVHQNLIQYVKQTIGDMVLDLSDTWRSTFERIWAQPKRIILGYDHLSVVDEFHSFTWIATQQRWANTDNLTNLKKHLIRANDEGSIRFSPRPVTDMAELTPEPWGVISDRYGGLRKMADNTNKQISEWYFKEFGPTANIVAVDFFRGTTIVQTAIYWNVYRSQFRANNTRTDGIRFRGKR</sequence>
<feature type="chain" id="PRO_5016268508" evidence="1">
    <location>
        <begin position="21"/>
        <end position="787"/>
    </location>
</feature>
<name>A0A336LV09_CULSO</name>
<dbReference type="InterPro" id="IPR051057">
    <property type="entry name" value="PI-PLC_domain"/>
</dbReference>
<dbReference type="SUPFAM" id="SSF51695">
    <property type="entry name" value="PLC-like phosphodiesterases"/>
    <property type="match status" value="2"/>
</dbReference>
<dbReference type="GO" id="GO:0006629">
    <property type="term" value="P:lipid metabolic process"/>
    <property type="evidence" value="ECO:0007669"/>
    <property type="project" value="InterPro"/>
</dbReference>
<dbReference type="PANTHER" id="PTHR13593">
    <property type="match status" value="1"/>
</dbReference>
<accession>A0A336LV09</accession>
<dbReference type="InterPro" id="IPR000909">
    <property type="entry name" value="PLipase_C_PInositol-sp_X_dom"/>
</dbReference>
<feature type="domain" description="Phosphatidylinositol-specific phospholipase C X" evidence="2">
    <location>
        <begin position="493"/>
        <end position="651"/>
    </location>
</feature>
<proteinExistence type="predicted"/>
<dbReference type="InterPro" id="IPR017946">
    <property type="entry name" value="PLC-like_Pdiesterase_TIM-brl"/>
</dbReference>
<dbReference type="PANTHER" id="PTHR13593:SF149">
    <property type="entry name" value="PHOSPHATIDYLINOSITOL-SPECIFIC PHOSPHOLIPASE C X DOMAIN CONTAINING, ISOFORM A"/>
    <property type="match status" value="1"/>
</dbReference>